<sequence>MLNAYNMDSTTPPILFHATSRRKEKEFWETIKTHLTYKGFYDKLPTPRLLREAMDEYRSIRLEPPLDATGKPLPYPAMTSKRDIVDVETIDTIDAHALGAPRVLAYEDMYKLVKYLTGECSTDVERLRAIFRWIASQNLKQWHDEVSFNRDSAAYYLARIRAKKANHNQLLQRMCSLANIYCVKIRGYVKGVDYGLGQELTDCDSTWTAVLVDGAWRLLDVYWATCHRVHSGDSSWELIDDGQSDISSLASMSSTPRGMPKQFIYSHFPVDEKWQLLARPVTLEEAKRMSLLKRNFFSLGMDIISHPCYVVECEYGEEQITFSTPADVKVNYKYELYVESDSDSVDELQNLSLDRYVLLEKVTKENLLNVKMRFPAVGKYKLKILAKETDERSYYYTVTYIIDVLRPMQNCRPLPKNERGEWGPGLDTQELGLDPITHDTGEVPAEDGKAEVRFGMTKPVEFKHKLVTTDDQELPHRVIHRVENEEAVFNIRVPDEGEYAFNVYAKEAGAHGEFPNVCNYLLKCDEEPDDKQAFPDVAGDQLGPTAAFRQLGMQNVSLMPALMLAPVTGEVTLQFKLSRPAVFLPELLLHNEDGSKTDFSEYTMWDILGGVATFYITIPRVGMYSMAIRAKPSVDAEHFTPIFHSIIDAIIPKKQCLPCPQQSIDWPAECHVVKPLTGVIAARELVHFEIDFPKATELVATSGNGSKLLKKNANGLWEGEVLSGNEDSVITISVRQSGVDDYHYILTYKANRDEIVGERLRQLDRYKDAVVRAEALRDAGKLPSNFDWSKIENDEDMEELENTKCTQTVLTLLTADLQLTSQYLYYGE</sequence>
<gene>
    <name evidence="2" type="ORF">MAR_025053</name>
</gene>
<organism evidence="2 3">
    <name type="scientific">Mya arenaria</name>
    <name type="common">Soft-shell clam</name>
    <dbReference type="NCBI Taxonomy" id="6604"/>
    <lineage>
        <taxon>Eukaryota</taxon>
        <taxon>Metazoa</taxon>
        <taxon>Spiralia</taxon>
        <taxon>Lophotrochozoa</taxon>
        <taxon>Mollusca</taxon>
        <taxon>Bivalvia</taxon>
        <taxon>Autobranchia</taxon>
        <taxon>Heteroconchia</taxon>
        <taxon>Euheterodonta</taxon>
        <taxon>Imparidentia</taxon>
        <taxon>Neoheterodontei</taxon>
        <taxon>Myida</taxon>
        <taxon>Myoidea</taxon>
        <taxon>Myidae</taxon>
        <taxon>Mya</taxon>
    </lineage>
</organism>
<evidence type="ECO:0000313" key="2">
    <source>
        <dbReference type="EMBL" id="WAR00681.1"/>
    </source>
</evidence>
<proteinExistence type="predicted"/>
<dbReference type="PANTHER" id="PTHR47020:SF1">
    <property type="entry name" value="HILLARIN"/>
    <property type="match status" value="1"/>
</dbReference>
<accession>A0ABY7DVG0</accession>
<feature type="domain" description="KY-like immunoglobulin-like" evidence="1">
    <location>
        <begin position="283"/>
        <end position="415"/>
    </location>
</feature>
<dbReference type="InterPro" id="IPR053041">
    <property type="entry name" value="Transglut-like_Superfamily_Mod"/>
</dbReference>
<dbReference type="PANTHER" id="PTHR47020">
    <property type="entry name" value="HILLARIN"/>
    <property type="match status" value="1"/>
</dbReference>
<name>A0ABY7DVG0_MYAAR</name>
<feature type="domain" description="KY-like immunoglobulin-like" evidence="1">
    <location>
        <begin position="430"/>
        <end position="535"/>
    </location>
</feature>
<dbReference type="EMBL" id="CP111014">
    <property type="protein sequence ID" value="WAR00681.1"/>
    <property type="molecule type" value="Genomic_DNA"/>
</dbReference>
<dbReference type="Pfam" id="PF23265">
    <property type="entry name" value="Ig-like_KY"/>
    <property type="match status" value="3"/>
</dbReference>
<feature type="domain" description="KY-like immunoglobulin-like" evidence="1">
    <location>
        <begin position="546"/>
        <end position="660"/>
    </location>
</feature>
<reference evidence="2" key="1">
    <citation type="submission" date="2022-11" db="EMBL/GenBank/DDBJ databases">
        <title>Centuries of genome instability and evolution in soft-shell clam transmissible cancer (bioRxiv).</title>
        <authorList>
            <person name="Hart S.F.M."/>
            <person name="Yonemitsu M.A."/>
            <person name="Giersch R.M."/>
            <person name="Beal B.F."/>
            <person name="Arriagada G."/>
            <person name="Davis B.W."/>
            <person name="Ostrander E.A."/>
            <person name="Goff S.P."/>
            <person name="Metzger M.J."/>
        </authorList>
    </citation>
    <scope>NUCLEOTIDE SEQUENCE</scope>
    <source>
        <strain evidence="2">MELC-2E11</strain>
        <tissue evidence="2">Siphon/mantle</tissue>
    </source>
</reference>
<evidence type="ECO:0000313" key="3">
    <source>
        <dbReference type="Proteomes" id="UP001164746"/>
    </source>
</evidence>
<evidence type="ECO:0000259" key="1">
    <source>
        <dbReference type="Pfam" id="PF23265"/>
    </source>
</evidence>
<protein>
    <submittedName>
        <fullName evidence="2">HIL-like protein</fullName>
    </submittedName>
</protein>
<keyword evidence="3" id="KW-1185">Reference proteome</keyword>
<dbReference type="Proteomes" id="UP001164746">
    <property type="component" value="Chromosome 3"/>
</dbReference>
<dbReference type="InterPro" id="IPR056564">
    <property type="entry name" value="Ig-like_KY"/>
</dbReference>